<gene>
    <name evidence="2" type="ORF">KFK14_12875</name>
</gene>
<dbReference type="KEGG" id="spph:KFK14_12875"/>
<dbReference type="RefSeq" id="WP_212607935.1">
    <property type="nucleotide sequence ID" value="NZ_CP073910.1"/>
</dbReference>
<dbReference type="Proteomes" id="UP000681425">
    <property type="component" value="Chromosome"/>
</dbReference>
<proteinExistence type="predicted"/>
<keyword evidence="3" id="KW-1185">Reference proteome</keyword>
<dbReference type="InterPro" id="IPR043998">
    <property type="entry name" value="Put_Metallopep"/>
</dbReference>
<reference evidence="2" key="1">
    <citation type="submission" date="2021-04" db="EMBL/GenBank/DDBJ databases">
        <title>Isolation of p-tert-butylphenol degrading bacteria Sphingobium phenoxybenzoativorans Tas13 from active sludge.</title>
        <authorList>
            <person name="Li Y."/>
        </authorList>
    </citation>
    <scope>NUCLEOTIDE SEQUENCE</scope>
    <source>
        <strain evidence="2">Tas13</strain>
    </source>
</reference>
<name>A0A975K342_9SPHN</name>
<organism evidence="2 3">
    <name type="scientific">Sphingobium phenoxybenzoativorans</name>
    <dbReference type="NCBI Taxonomy" id="1592790"/>
    <lineage>
        <taxon>Bacteria</taxon>
        <taxon>Pseudomonadati</taxon>
        <taxon>Pseudomonadota</taxon>
        <taxon>Alphaproteobacteria</taxon>
        <taxon>Sphingomonadales</taxon>
        <taxon>Sphingomonadaceae</taxon>
        <taxon>Sphingobium</taxon>
    </lineage>
</organism>
<dbReference type="Pfam" id="PF18894">
    <property type="entry name" value="PhageMetallopep"/>
    <property type="match status" value="1"/>
</dbReference>
<evidence type="ECO:0000259" key="1">
    <source>
        <dbReference type="Pfam" id="PF18894"/>
    </source>
</evidence>
<feature type="domain" description="Putative phage metallopeptidase" evidence="1">
    <location>
        <begin position="33"/>
        <end position="187"/>
    </location>
</feature>
<protein>
    <recommendedName>
        <fullName evidence="1">Putative phage metallopeptidase domain-containing protein</fullName>
    </recommendedName>
</protein>
<evidence type="ECO:0000313" key="3">
    <source>
        <dbReference type="Proteomes" id="UP000681425"/>
    </source>
</evidence>
<dbReference type="AlphaFoldDB" id="A0A975K342"/>
<accession>A0A975K342</accession>
<dbReference type="EMBL" id="CP073910">
    <property type="protein sequence ID" value="QUT04040.1"/>
    <property type="molecule type" value="Genomic_DNA"/>
</dbReference>
<sequence length="211" mass="23574">MAKIIPFPASTRPSPPPDMGLDAFAPDQDGLGEWVRETFLDEDGPLFNERHAHLREAPIGWLWTTAVATNHDRQVAGQCKLVGPMSSKWSSAMAHFQLRQWFGYVPDILITISALHARQADDWAFCALIEHELYHVGQATDMYDMPRFNRDGYPILEMRAHDVEEFTDVVARYGAQATGVADMVRVANNGPTVGEARMRLACGTCMTARRA</sequence>
<evidence type="ECO:0000313" key="2">
    <source>
        <dbReference type="EMBL" id="QUT04040.1"/>
    </source>
</evidence>